<keyword evidence="16" id="KW-1185">Reference proteome</keyword>
<protein>
    <recommendedName>
        <fullName evidence="13">Glutamate receptor</fullName>
    </recommendedName>
</protein>
<dbReference type="RefSeq" id="XP_071933962.1">
    <property type="nucleotide sequence ID" value="XM_072077861.1"/>
</dbReference>
<comment type="function">
    <text evidence="13">Glutamate-gated receptor that probably acts as non-selective cation channel.</text>
</comment>
<feature type="transmembrane region" description="Helical" evidence="14">
    <location>
        <begin position="672"/>
        <end position="690"/>
    </location>
</feature>
<dbReference type="SUPFAM" id="SSF53822">
    <property type="entry name" value="Periplasmic binding protein-like I"/>
    <property type="match status" value="1"/>
</dbReference>
<dbReference type="Gene3D" id="3.40.190.10">
    <property type="entry name" value="Periplasmic binding protein-like II"/>
    <property type="match status" value="3"/>
</dbReference>
<accession>A0ABM4WQB5</accession>
<evidence type="ECO:0000256" key="7">
    <source>
        <dbReference type="ARBA" id="ARBA00023065"/>
    </source>
</evidence>
<dbReference type="SMART" id="SM00079">
    <property type="entry name" value="PBPe"/>
    <property type="match status" value="1"/>
</dbReference>
<dbReference type="Pfam" id="PF10613">
    <property type="entry name" value="Lig_chan-Glu_bd"/>
    <property type="match status" value="1"/>
</dbReference>
<dbReference type="GeneID" id="140036444"/>
<feature type="transmembrane region" description="Helical" evidence="14">
    <location>
        <begin position="612"/>
        <end position="630"/>
    </location>
</feature>
<keyword evidence="10" id="KW-0325">Glycoprotein</keyword>
<evidence type="ECO:0000256" key="12">
    <source>
        <dbReference type="ARBA" id="ARBA00023303"/>
    </source>
</evidence>
<comment type="subcellular location">
    <subcellularLocation>
        <location evidence="1">Membrane</location>
        <topology evidence="1">Multi-pass membrane protein</topology>
    </subcellularLocation>
</comment>
<feature type="transmembrane region" description="Helical" evidence="14">
    <location>
        <begin position="845"/>
        <end position="869"/>
    </location>
</feature>
<dbReference type="InterPro" id="IPR028082">
    <property type="entry name" value="Peripla_BP_I"/>
</dbReference>
<keyword evidence="12 13" id="KW-0407">Ion channel</keyword>
<organism evidence="16 17">
    <name type="scientific">Coffea arabica</name>
    <name type="common">Arabian coffee</name>
    <dbReference type="NCBI Taxonomy" id="13443"/>
    <lineage>
        <taxon>Eukaryota</taxon>
        <taxon>Viridiplantae</taxon>
        <taxon>Streptophyta</taxon>
        <taxon>Embryophyta</taxon>
        <taxon>Tracheophyta</taxon>
        <taxon>Spermatophyta</taxon>
        <taxon>Magnoliopsida</taxon>
        <taxon>eudicotyledons</taxon>
        <taxon>Gunneridae</taxon>
        <taxon>Pentapetalae</taxon>
        <taxon>asterids</taxon>
        <taxon>lamiids</taxon>
        <taxon>Gentianales</taxon>
        <taxon>Rubiaceae</taxon>
        <taxon>Ixoroideae</taxon>
        <taxon>Gardenieae complex</taxon>
        <taxon>Bertiereae - Coffeeae clade</taxon>
        <taxon>Coffeeae</taxon>
        <taxon>Coffea</taxon>
    </lineage>
</organism>
<evidence type="ECO:0000256" key="8">
    <source>
        <dbReference type="ARBA" id="ARBA00023136"/>
    </source>
</evidence>
<reference evidence="17" key="1">
    <citation type="submission" date="2025-08" db="UniProtKB">
        <authorList>
            <consortium name="RefSeq"/>
        </authorList>
    </citation>
    <scope>IDENTIFICATION</scope>
    <source>
        <tissue evidence="17">Leaves</tissue>
    </source>
</reference>
<evidence type="ECO:0000256" key="2">
    <source>
        <dbReference type="ARBA" id="ARBA00008685"/>
    </source>
</evidence>
<dbReference type="InterPro" id="IPR044440">
    <property type="entry name" value="GABAb_receptor_plant_PBP1"/>
</dbReference>
<dbReference type="PIRSF" id="PIRSF037090">
    <property type="entry name" value="Iontro_Glu-like_rcpt_pln"/>
    <property type="match status" value="1"/>
</dbReference>
<keyword evidence="9 13" id="KW-0675">Receptor</keyword>
<dbReference type="PANTHER" id="PTHR18966">
    <property type="entry name" value="IONOTROPIC GLUTAMATE RECEPTOR"/>
    <property type="match status" value="1"/>
</dbReference>
<feature type="domain" description="Ionotropic glutamate receptor C-terminal" evidence="15">
    <location>
        <begin position="490"/>
        <end position="824"/>
    </location>
</feature>
<dbReference type="SUPFAM" id="SSF53850">
    <property type="entry name" value="Periplasmic binding protein-like II"/>
    <property type="match status" value="1"/>
</dbReference>
<evidence type="ECO:0000256" key="1">
    <source>
        <dbReference type="ARBA" id="ARBA00004141"/>
    </source>
</evidence>
<keyword evidence="7 13" id="KW-0406">Ion transport</keyword>
<dbReference type="InterPro" id="IPR001320">
    <property type="entry name" value="Iontro_rcpt_C"/>
</dbReference>
<keyword evidence="3 13" id="KW-0813">Transport</keyword>
<evidence type="ECO:0000256" key="6">
    <source>
        <dbReference type="ARBA" id="ARBA00022989"/>
    </source>
</evidence>
<keyword evidence="6 14" id="KW-1133">Transmembrane helix</keyword>
<evidence type="ECO:0000313" key="17">
    <source>
        <dbReference type="RefSeq" id="XP_071933962.1"/>
    </source>
</evidence>
<gene>
    <name evidence="17" type="primary">LOC140036444</name>
</gene>
<proteinExistence type="inferred from homology"/>
<dbReference type="InterPro" id="IPR019594">
    <property type="entry name" value="Glu/Gly-bd"/>
</dbReference>
<dbReference type="CDD" id="cd13686">
    <property type="entry name" value="GluR_Plant"/>
    <property type="match status" value="1"/>
</dbReference>
<evidence type="ECO:0000256" key="11">
    <source>
        <dbReference type="ARBA" id="ARBA00023286"/>
    </source>
</evidence>
<name>A0ABM4WQB5_COFAR</name>
<evidence type="ECO:0000256" key="4">
    <source>
        <dbReference type="ARBA" id="ARBA00022692"/>
    </source>
</evidence>
<comment type="similarity">
    <text evidence="2 13">Belongs to the glutamate-gated ion channel (TC 1.A.10.1) family.</text>
</comment>
<evidence type="ECO:0000259" key="15">
    <source>
        <dbReference type="SMART" id="SM00079"/>
    </source>
</evidence>
<sequence length="902" mass="100267">MDWSKVLQRIFLKTGAWYCSLAENLPRQKLLLAMEIKRKNTNVLISVVVVILSFTTSKLCAACSSSSSTLSREISIGVVLDMGSVTGKTIHRCITMASSEFYASHIHFKTRIVLHTRDSKGDPTHAISAALDLLENVKVQAIIGPETSLETKFLALLCGKAKVPMLSFSSVLSGIYPFLVQIKQDETSQFKGIASILQSYKWRSVIIIYEDNDDGREALPCLIESLQVADVHIASKRSISPLSSDDQINNDLHKLKTLQATIYIVHMSPSLSSRLFLSAKRIGLMKEGYAWIVTDKTANQFSSIDDEVIESSQGLLGMKAYIPSSSKLRGFKSRWRMVVYAEDPLMEAREMDVLCIWAYDTVWALAKSTERVWTETLNAGNQGSLDVARVANCDSGTRLLYEILGSKFTGLSGEFQFFDGKLHSETFLIVNIIGKGERRVGFWTPKHGINKELPPSFRGRSLSSSTTTKTGLEAVLWPGVSATAPTGGRKLRIAVVNASGFPELTKVHYDPETNTSSFTGYCVDVFIAAINSLDYQVPYVFENWENLGTYNDLIDQIYHQKYDGAVGDITIRTNRSMYVDFTLPFTELGTGTVARRGNSDIWVFLKPLHANLWLTSAAFFVLMGLVVWTLEHPTNAEFQGSVAYQIGTILWFGFSTLVYAHREKLTSNLSRFVVIIWLFVVLILTSSYTATLSSMLTVRQIQLVTARNYVGIQYGSFLGGLLVASNLNFTGLHPYTSPEDYASALSGGSKNRGVSVVVDELPYIKIFLAKYGKDYAMVASQSNTAGWGFVFQKGLPLVSDMSQAIVKLREEGKLEMMEKKWFKSQSSFMPENAISTPNILNLDSFGGLFVVSFLSCVAVLFIRFTFMLFKKFGLKNFIKLLDGGKLALMFRFLASKRGNAIC</sequence>
<dbReference type="CDD" id="cd19990">
    <property type="entry name" value="PBP1_GABAb_receptor_plant"/>
    <property type="match status" value="1"/>
</dbReference>
<dbReference type="Proteomes" id="UP001652660">
    <property type="component" value="Chromosome 2e"/>
</dbReference>
<dbReference type="Pfam" id="PF00060">
    <property type="entry name" value="Lig_chan"/>
    <property type="match status" value="1"/>
</dbReference>
<evidence type="ECO:0000256" key="14">
    <source>
        <dbReference type="SAM" id="Phobius"/>
    </source>
</evidence>
<dbReference type="InterPro" id="IPR017103">
    <property type="entry name" value="Iontropic_Glu_rcpt_pln"/>
</dbReference>
<dbReference type="Pfam" id="PF01094">
    <property type="entry name" value="ANF_receptor"/>
    <property type="match status" value="1"/>
</dbReference>
<evidence type="ECO:0000256" key="9">
    <source>
        <dbReference type="ARBA" id="ARBA00023170"/>
    </source>
</evidence>
<dbReference type="Gene3D" id="1.10.287.70">
    <property type="match status" value="1"/>
</dbReference>
<dbReference type="Gene3D" id="3.40.50.2300">
    <property type="match status" value="3"/>
</dbReference>
<dbReference type="InterPro" id="IPR015683">
    <property type="entry name" value="Ionotropic_Glu_rcpt"/>
</dbReference>
<feature type="transmembrane region" description="Helical" evidence="14">
    <location>
        <begin position="642"/>
        <end position="660"/>
    </location>
</feature>
<evidence type="ECO:0000256" key="3">
    <source>
        <dbReference type="ARBA" id="ARBA00022448"/>
    </source>
</evidence>
<keyword evidence="4 14" id="KW-0812">Transmembrane</keyword>
<evidence type="ECO:0000256" key="13">
    <source>
        <dbReference type="PIRNR" id="PIRNR037090"/>
    </source>
</evidence>
<keyword evidence="5" id="KW-0732">Signal</keyword>
<dbReference type="InterPro" id="IPR001828">
    <property type="entry name" value="ANF_lig-bd_rcpt"/>
</dbReference>
<evidence type="ECO:0000313" key="16">
    <source>
        <dbReference type="Proteomes" id="UP001652660"/>
    </source>
</evidence>
<keyword evidence="8 13" id="KW-0472">Membrane</keyword>
<keyword evidence="11 13" id="KW-1071">Ligand-gated ion channel</keyword>
<evidence type="ECO:0000256" key="5">
    <source>
        <dbReference type="ARBA" id="ARBA00022729"/>
    </source>
</evidence>
<evidence type="ECO:0000256" key="10">
    <source>
        <dbReference type="ARBA" id="ARBA00023180"/>
    </source>
</evidence>